<evidence type="ECO:0000259" key="3">
    <source>
        <dbReference type="PROSITE" id="PS50111"/>
    </source>
</evidence>
<dbReference type="Pfam" id="PF00015">
    <property type="entry name" value="MCPsignal"/>
    <property type="match status" value="1"/>
</dbReference>
<dbReference type="Gene3D" id="1.10.287.950">
    <property type="entry name" value="Methyl-accepting chemotaxis protein"/>
    <property type="match status" value="1"/>
</dbReference>
<proteinExistence type="predicted"/>
<organism evidence="4 5">
    <name type="scientific">Clostridium neuense</name>
    <dbReference type="NCBI Taxonomy" id="1728934"/>
    <lineage>
        <taxon>Bacteria</taxon>
        <taxon>Bacillati</taxon>
        <taxon>Bacillota</taxon>
        <taxon>Clostridia</taxon>
        <taxon>Eubacteriales</taxon>
        <taxon>Clostridiaceae</taxon>
        <taxon>Clostridium</taxon>
    </lineage>
</organism>
<dbReference type="PANTHER" id="PTHR32089:SF112">
    <property type="entry name" value="LYSOZYME-LIKE PROTEIN-RELATED"/>
    <property type="match status" value="1"/>
</dbReference>
<dbReference type="Proteomes" id="UP001623592">
    <property type="component" value="Unassembled WGS sequence"/>
</dbReference>
<feature type="domain" description="Methyl-accepting transducer" evidence="3">
    <location>
        <begin position="215"/>
        <end position="342"/>
    </location>
</feature>
<dbReference type="Pfam" id="PF10114">
    <property type="entry name" value="PocR"/>
    <property type="match status" value="1"/>
</dbReference>
<reference evidence="4 5" key="1">
    <citation type="submission" date="2024-11" db="EMBL/GenBank/DDBJ databases">
        <authorList>
            <person name="Heng Y.C."/>
            <person name="Lim A.C.H."/>
            <person name="Lee J.K.Y."/>
            <person name="Kittelmann S."/>
        </authorList>
    </citation>
    <scope>NUCLEOTIDE SEQUENCE [LARGE SCALE GENOMIC DNA]</scope>
    <source>
        <strain evidence="4 5">WILCCON 0114</strain>
    </source>
</reference>
<sequence>MPNNDFSLENVKLQDIIDLNFLQNFQDNFGESMDMASITIDMDGIPITKPTRYTNFCSRYTQSTEEGFKRCAKAHKLGGEEAARTGKPYIYTCHAGLVDFAVPIIVNGKQLATILGGQVAFSKPDESIILKTANELGLDSKNYMEEANKINISAENKVKASASILFTVINALSQIGYQQLKIKNLTNVLSENFSQISAAMEELAASSVEVTGNQENLNKEILNVDNLSKEINKILSYIKSIADQTKMLGLNAAIEAARAGDAGRGFGVVATEIRKLSENSKETAVKINSLIEKIQNSVCITLDTADATLNTTQQQSAAIQETNASVEEVMSLASELTELANK</sequence>
<dbReference type="SUPFAM" id="SSF58104">
    <property type="entry name" value="Methyl-accepting chemotaxis protein (MCP) signaling domain"/>
    <property type="match status" value="1"/>
</dbReference>
<dbReference type="InterPro" id="IPR004089">
    <property type="entry name" value="MCPsignal_dom"/>
</dbReference>
<dbReference type="PROSITE" id="PS50111">
    <property type="entry name" value="CHEMOTAXIS_TRANSDUC_2"/>
    <property type="match status" value="1"/>
</dbReference>
<dbReference type="SMART" id="SM00283">
    <property type="entry name" value="MA"/>
    <property type="match status" value="1"/>
</dbReference>
<dbReference type="InterPro" id="IPR018771">
    <property type="entry name" value="PocR_dom"/>
</dbReference>
<evidence type="ECO:0000313" key="4">
    <source>
        <dbReference type="EMBL" id="MFL0249652.1"/>
    </source>
</evidence>
<dbReference type="EMBL" id="JBJIAA010000003">
    <property type="protein sequence ID" value="MFL0249652.1"/>
    <property type="molecule type" value="Genomic_DNA"/>
</dbReference>
<gene>
    <name evidence="4" type="ORF">ACJDT4_04390</name>
</gene>
<protein>
    <submittedName>
        <fullName evidence="4">PocR ligand-binding domain-containing protein</fullName>
    </submittedName>
</protein>
<accession>A0ABW8TD38</accession>
<keyword evidence="5" id="KW-1185">Reference proteome</keyword>
<evidence type="ECO:0000256" key="1">
    <source>
        <dbReference type="ARBA" id="ARBA00023224"/>
    </source>
</evidence>
<evidence type="ECO:0000313" key="5">
    <source>
        <dbReference type="Proteomes" id="UP001623592"/>
    </source>
</evidence>
<dbReference type="RefSeq" id="WP_406786321.1">
    <property type="nucleotide sequence ID" value="NZ_JBJIAA010000003.1"/>
</dbReference>
<name>A0ABW8TD38_9CLOT</name>
<comment type="caution">
    <text evidence="4">The sequence shown here is derived from an EMBL/GenBank/DDBJ whole genome shotgun (WGS) entry which is preliminary data.</text>
</comment>
<keyword evidence="1 2" id="KW-0807">Transducer</keyword>
<dbReference type="PANTHER" id="PTHR32089">
    <property type="entry name" value="METHYL-ACCEPTING CHEMOTAXIS PROTEIN MCPB"/>
    <property type="match status" value="1"/>
</dbReference>
<evidence type="ECO:0000256" key="2">
    <source>
        <dbReference type="PROSITE-ProRule" id="PRU00284"/>
    </source>
</evidence>